<dbReference type="EMBL" id="JBIAJP010000010">
    <property type="protein sequence ID" value="MFF0007483.1"/>
    <property type="molecule type" value="Genomic_DNA"/>
</dbReference>
<evidence type="ECO:0000313" key="1">
    <source>
        <dbReference type="EMBL" id="MFF0007483.1"/>
    </source>
</evidence>
<organism evidence="1 2">
    <name type="scientific">Streptomyces tibetensis</name>
    <dbReference type="NCBI Taxonomy" id="2382123"/>
    <lineage>
        <taxon>Bacteria</taxon>
        <taxon>Bacillati</taxon>
        <taxon>Actinomycetota</taxon>
        <taxon>Actinomycetes</taxon>
        <taxon>Kitasatosporales</taxon>
        <taxon>Streptomycetaceae</taxon>
        <taxon>Streptomyces</taxon>
    </lineage>
</organism>
<dbReference type="RefSeq" id="WP_389832603.1">
    <property type="nucleotide sequence ID" value="NZ_JBIAJP010000010.1"/>
</dbReference>
<accession>A0ABW6N427</accession>
<evidence type="ECO:0008006" key="3">
    <source>
        <dbReference type="Google" id="ProtNLM"/>
    </source>
</evidence>
<keyword evidence="2" id="KW-1185">Reference proteome</keyword>
<evidence type="ECO:0000313" key="2">
    <source>
        <dbReference type="Proteomes" id="UP001601422"/>
    </source>
</evidence>
<protein>
    <recommendedName>
        <fullName evidence="3">Transposase</fullName>
    </recommendedName>
</protein>
<proteinExistence type="predicted"/>
<reference evidence="1 2" key="1">
    <citation type="submission" date="2024-10" db="EMBL/GenBank/DDBJ databases">
        <title>The Natural Products Discovery Center: Release of the First 8490 Sequenced Strains for Exploring Actinobacteria Biosynthetic Diversity.</title>
        <authorList>
            <person name="Kalkreuter E."/>
            <person name="Kautsar S.A."/>
            <person name="Yang D."/>
            <person name="Bader C.D."/>
            <person name="Teijaro C.N."/>
            <person name="Fluegel L."/>
            <person name="Davis C.M."/>
            <person name="Simpson J.R."/>
            <person name="Lauterbach L."/>
            <person name="Steele A.D."/>
            <person name="Gui C."/>
            <person name="Meng S."/>
            <person name="Li G."/>
            <person name="Viehrig K."/>
            <person name="Ye F."/>
            <person name="Su P."/>
            <person name="Kiefer A.F."/>
            <person name="Nichols A."/>
            <person name="Cepeda A.J."/>
            <person name="Yan W."/>
            <person name="Fan B."/>
            <person name="Jiang Y."/>
            <person name="Adhikari A."/>
            <person name="Zheng C.-J."/>
            <person name="Schuster L."/>
            <person name="Cowan T.M."/>
            <person name="Smanski M.J."/>
            <person name="Chevrette M.G."/>
            <person name="De Carvalho L.P.S."/>
            <person name="Shen B."/>
        </authorList>
    </citation>
    <scope>NUCLEOTIDE SEQUENCE [LARGE SCALE GENOMIC DNA]</scope>
    <source>
        <strain evidence="1 2">NPDC005497</strain>
    </source>
</reference>
<sequence length="52" mass="5580">MAVDVDEFAARISALGWVLRCLADPAWRGKPGWDDAFAPQAVAPAARKEVPS</sequence>
<gene>
    <name evidence="1" type="ORF">ACFYQT_29115</name>
</gene>
<comment type="caution">
    <text evidence="1">The sequence shown here is derived from an EMBL/GenBank/DDBJ whole genome shotgun (WGS) entry which is preliminary data.</text>
</comment>
<name>A0ABW6N427_9ACTN</name>
<dbReference type="Proteomes" id="UP001601422">
    <property type="component" value="Unassembled WGS sequence"/>
</dbReference>